<gene>
    <name evidence="2" type="ORF">DERF_011263</name>
</gene>
<reference evidence="2" key="1">
    <citation type="submission" date="2013-05" db="EMBL/GenBank/DDBJ databases">
        <authorList>
            <person name="Yim A.K.Y."/>
            <person name="Chan T.F."/>
            <person name="Ji K.M."/>
            <person name="Liu X.Y."/>
            <person name="Zhou J.W."/>
            <person name="Li R.Q."/>
            <person name="Yang K.Y."/>
            <person name="Li J."/>
            <person name="Li M."/>
            <person name="Law P.T.W."/>
            <person name="Wu Y.L."/>
            <person name="Cai Z.L."/>
            <person name="Qin H."/>
            <person name="Bao Y."/>
            <person name="Leung R.K.K."/>
            <person name="Ng P.K.S."/>
            <person name="Zou J."/>
            <person name="Zhong X.J."/>
            <person name="Ran P.X."/>
            <person name="Zhong N.S."/>
            <person name="Liu Z.G."/>
            <person name="Tsui S.K.W."/>
        </authorList>
    </citation>
    <scope>NUCLEOTIDE SEQUENCE</scope>
    <source>
        <strain evidence="2">Derf</strain>
        <tissue evidence="2">Whole organism</tissue>
    </source>
</reference>
<protein>
    <submittedName>
        <fullName evidence="2">Uncharacterized protein</fullName>
    </submittedName>
</protein>
<organism evidence="2 3">
    <name type="scientific">Dermatophagoides farinae</name>
    <name type="common">American house dust mite</name>
    <dbReference type="NCBI Taxonomy" id="6954"/>
    <lineage>
        <taxon>Eukaryota</taxon>
        <taxon>Metazoa</taxon>
        <taxon>Ecdysozoa</taxon>
        <taxon>Arthropoda</taxon>
        <taxon>Chelicerata</taxon>
        <taxon>Arachnida</taxon>
        <taxon>Acari</taxon>
        <taxon>Acariformes</taxon>
        <taxon>Sarcoptiformes</taxon>
        <taxon>Astigmata</taxon>
        <taxon>Psoroptidia</taxon>
        <taxon>Analgoidea</taxon>
        <taxon>Pyroglyphidae</taxon>
        <taxon>Dermatophagoidinae</taxon>
        <taxon>Dermatophagoides</taxon>
    </lineage>
</organism>
<keyword evidence="3" id="KW-1185">Reference proteome</keyword>
<dbReference type="EMBL" id="ASGP02000005">
    <property type="protein sequence ID" value="KAH9506538.1"/>
    <property type="molecule type" value="Genomic_DNA"/>
</dbReference>
<reference evidence="2" key="2">
    <citation type="journal article" date="2022" name="Res Sq">
        <title>Comparative Genomics Reveals Insights into the Divergent Evolution of Astigmatic Mites and Household Pest Adaptations.</title>
        <authorList>
            <person name="Xiong Q."/>
            <person name="Wan A.T.-Y."/>
            <person name="Liu X.-Y."/>
            <person name="Fung C.S.-H."/>
            <person name="Xiao X."/>
            <person name="Malainual N."/>
            <person name="Hou J."/>
            <person name="Wang L."/>
            <person name="Wang M."/>
            <person name="Yang K."/>
            <person name="Cui Y."/>
            <person name="Leung E."/>
            <person name="Nong W."/>
            <person name="Shin S.-K."/>
            <person name="Au S."/>
            <person name="Jeong K.Y."/>
            <person name="Chew F.T."/>
            <person name="Hui J."/>
            <person name="Leung T.F."/>
            <person name="Tungtrongchitr A."/>
            <person name="Zhong N."/>
            <person name="Liu Z."/>
            <person name="Tsui S."/>
        </authorList>
    </citation>
    <scope>NUCLEOTIDE SEQUENCE</scope>
    <source>
        <strain evidence="2">Derf</strain>
        <tissue evidence="2">Whole organism</tissue>
    </source>
</reference>
<comment type="caution">
    <text evidence="2">The sequence shown here is derived from an EMBL/GenBank/DDBJ whole genome shotgun (WGS) entry which is preliminary data.</text>
</comment>
<feature type="transmembrane region" description="Helical" evidence="1">
    <location>
        <begin position="79"/>
        <end position="102"/>
    </location>
</feature>
<evidence type="ECO:0000313" key="2">
    <source>
        <dbReference type="EMBL" id="KAH9506538.1"/>
    </source>
</evidence>
<accession>A0A922HRW4</accession>
<keyword evidence="1" id="KW-1133">Transmembrane helix</keyword>
<evidence type="ECO:0000313" key="3">
    <source>
        <dbReference type="Proteomes" id="UP000790347"/>
    </source>
</evidence>
<proteinExistence type="predicted"/>
<dbReference type="Proteomes" id="UP000790347">
    <property type="component" value="Unassembled WGS sequence"/>
</dbReference>
<keyword evidence="1" id="KW-0472">Membrane</keyword>
<name>A0A922HRW4_DERFA</name>
<keyword evidence="1" id="KW-0812">Transmembrane</keyword>
<dbReference type="AlphaFoldDB" id="A0A922HRW4"/>
<sequence length="107" mass="12082">MGKNAFDLRFDHKLTIDKQGYQCDDLVNNLKINDTSSSNDDNDEAIVQFKKFQFAAYLHTMNITEITFKECNPLPGSQLVPIIVGSGLLVLMGLCLTIYIFMRSRSS</sequence>
<evidence type="ECO:0000256" key="1">
    <source>
        <dbReference type="SAM" id="Phobius"/>
    </source>
</evidence>